<name>A0AAX6H151_IRIPA</name>
<proteinExistence type="predicted"/>
<dbReference type="AlphaFoldDB" id="A0AAX6H151"/>
<dbReference type="EMBL" id="JANAVB010014596">
    <property type="protein sequence ID" value="KAJ6834311.1"/>
    <property type="molecule type" value="Genomic_DNA"/>
</dbReference>
<dbReference type="Proteomes" id="UP001140949">
    <property type="component" value="Unassembled WGS sequence"/>
</dbReference>
<organism evidence="1 2">
    <name type="scientific">Iris pallida</name>
    <name type="common">Sweet iris</name>
    <dbReference type="NCBI Taxonomy" id="29817"/>
    <lineage>
        <taxon>Eukaryota</taxon>
        <taxon>Viridiplantae</taxon>
        <taxon>Streptophyta</taxon>
        <taxon>Embryophyta</taxon>
        <taxon>Tracheophyta</taxon>
        <taxon>Spermatophyta</taxon>
        <taxon>Magnoliopsida</taxon>
        <taxon>Liliopsida</taxon>
        <taxon>Asparagales</taxon>
        <taxon>Iridaceae</taxon>
        <taxon>Iridoideae</taxon>
        <taxon>Irideae</taxon>
        <taxon>Iris</taxon>
    </lineage>
</organism>
<gene>
    <name evidence="1" type="ORF">M6B38_335325</name>
</gene>
<accession>A0AAX6H151</accession>
<evidence type="ECO:0000313" key="2">
    <source>
        <dbReference type="Proteomes" id="UP001140949"/>
    </source>
</evidence>
<evidence type="ECO:0000313" key="1">
    <source>
        <dbReference type="EMBL" id="KAJ6834311.1"/>
    </source>
</evidence>
<comment type="caution">
    <text evidence="1">The sequence shown here is derived from an EMBL/GenBank/DDBJ whole genome shotgun (WGS) entry which is preliminary data.</text>
</comment>
<protein>
    <submittedName>
        <fullName evidence="1">Uncharacterized protein</fullName>
    </submittedName>
</protein>
<keyword evidence="2" id="KW-1185">Reference proteome</keyword>
<reference evidence="1" key="1">
    <citation type="journal article" date="2023" name="GigaByte">
        <title>Genome assembly of the bearded iris, Iris pallida Lam.</title>
        <authorList>
            <person name="Bruccoleri R.E."/>
            <person name="Oakeley E.J."/>
            <person name="Faust A.M.E."/>
            <person name="Altorfer M."/>
            <person name="Dessus-Babus S."/>
            <person name="Burckhardt D."/>
            <person name="Oertli M."/>
            <person name="Naumann U."/>
            <person name="Petersen F."/>
            <person name="Wong J."/>
        </authorList>
    </citation>
    <scope>NUCLEOTIDE SEQUENCE</scope>
    <source>
        <strain evidence="1">GSM-AAB239-AS_SAM_17_03QT</strain>
    </source>
</reference>
<sequence length="54" mass="6455">MIREIVIICRSHWEEVIFIFLKPLEKRLSSISHVPCLDYEVFFLDSFQILCILA</sequence>
<reference evidence="1" key="2">
    <citation type="submission" date="2023-04" db="EMBL/GenBank/DDBJ databases">
        <authorList>
            <person name="Bruccoleri R.E."/>
            <person name="Oakeley E.J."/>
            <person name="Faust A.-M."/>
            <person name="Dessus-Babus S."/>
            <person name="Altorfer M."/>
            <person name="Burckhardt D."/>
            <person name="Oertli M."/>
            <person name="Naumann U."/>
            <person name="Petersen F."/>
            <person name="Wong J."/>
        </authorList>
    </citation>
    <scope>NUCLEOTIDE SEQUENCE</scope>
    <source>
        <strain evidence="1">GSM-AAB239-AS_SAM_17_03QT</strain>
        <tissue evidence="1">Leaf</tissue>
    </source>
</reference>